<proteinExistence type="predicted"/>
<organism evidence="2 3">
    <name type="scientific">Elysia marginata</name>
    <dbReference type="NCBI Taxonomy" id="1093978"/>
    <lineage>
        <taxon>Eukaryota</taxon>
        <taxon>Metazoa</taxon>
        <taxon>Spiralia</taxon>
        <taxon>Lophotrochozoa</taxon>
        <taxon>Mollusca</taxon>
        <taxon>Gastropoda</taxon>
        <taxon>Heterobranchia</taxon>
        <taxon>Euthyneura</taxon>
        <taxon>Panpulmonata</taxon>
        <taxon>Sacoglossa</taxon>
        <taxon>Placobranchoidea</taxon>
        <taxon>Plakobranchidae</taxon>
        <taxon>Elysia</taxon>
    </lineage>
</organism>
<keyword evidence="3" id="KW-1185">Reference proteome</keyword>
<evidence type="ECO:0000256" key="1">
    <source>
        <dbReference type="SAM" id="MobiDB-lite"/>
    </source>
</evidence>
<sequence>MEQSGKIDSADKPSVCSGRKEKPNDLTPEWMETSYLMMYRYPKTLECLEDLMRTKNLKILWKRELSCDLRKAPENFESITKGKSQTVSKMVFDRVEQQLCTVEKEWLFTDCRLQYVSPKCLTFFGNS</sequence>
<evidence type="ECO:0000313" key="3">
    <source>
        <dbReference type="Proteomes" id="UP000762676"/>
    </source>
</evidence>
<accession>A0AAV4I9M2</accession>
<name>A0AAV4I9M2_9GAST</name>
<dbReference type="Proteomes" id="UP000762676">
    <property type="component" value="Unassembled WGS sequence"/>
</dbReference>
<gene>
    <name evidence="2" type="ORF">ElyMa_006539000</name>
</gene>
<protein>
    <submittedName>
        <fullName evidence="2">Uncharacterized protein</fullName>
    </submittedName>
</protein>
<feature type="region of interest" description="Disordered" evidence="1">
    <location>
        <begin position="1"/>
        <end position="26"/>
    </location>
</feature>
<comment type="caution">
    <text evidence="2">The sequence shown here is derived from an EMBL/GenBank/DDBJ whole genome shotgun (WGS) entry which is preliminary data.</text>
</comment>
<dbReference type="EMBL" id="BMAT01013135">
    <property type="protein sequence ID" value="GFS06226.1"/>
    <property type="molecule type" value="Genomic_DNA"/>
</dbReference>
<reference evidence="2 3" key="1">
    <citation type="journal article" date="2021" name="Elife">
        <title>Chloroplast acquisition without the gene transfer in kleptoplastic sea slugs, Plakobranchus ocellatus.</title>
        <authorList>
            <person name="Maeda T."/>
            <person name="Takahashi S."/>
            <person name="Yoshida T."/>
            <person name="Shimamura S."/>
            <person name="Takaki Y."/>
            <person name="Nagai Y."/>
            <person name="Toyoda A."/>
            <person name="Suzuki Y."/>
            <person name="Arimoto A."/>
            <person name="Ishii H."/>
            <person name="Satoh N."/>
            <person name="Nishiyama T."/>
            <person name="Hasebe M."/>
            <person name="Maruyama T."/>
            <person name="Minagawa J."/>
            <person name="Obokata J."/>
            <person name="Shigenobu S."/>
        </authorList>
    </citation>
    <scope>NUCLEOTIDE SEQUENCE [LARGE SCALE GENOMIC DNA]</scope>
</reference>
<dbReference type="AlphaFoldDB" id="A0AAV4I9M2"/>
<evidence type="ECO:0000313" key="2">
    <source>
        <dbReference type="EMBL" id="GFS06226.1"/>
    </source>
</evidence>